<feature type="transmembrane region" description="Helical" evidence="1">
    <location>
        <begin position="69"/>
        <end position="98"/>
    </location>
</feature>
<keyword evidence="1" id="KW-1133">Transmembrane helix</keyword>
<dbReference type="AlphaFoldDB" id="A0A9Q0K5Y5"/>
<feature type="transmembrane region" description="Helical" evidence="1">
    <location>
        <begin position="150"/>
        <end position="175"/>
    </location>
</feature>
<gene>
    <name evidence="3" type="ORF">NE237_016923</name>
</gene>
<keyword evidence="1" id="KW-0472">Membrane</keyword>
<dbReference type="PANTHER" id="PTHR24177">
    <property type="entry name" value="CASKIN"/>
    <property type="match status" value="1"/>
</dbReference>
<organism evidence="3 4">
    <name type="scientific">Protea cynaroides</name>
    <dbReference type="NCBI Taxonomy" id="273540"/>
    <lineage>
        <taxon>Eukaryota</taxon>
        <taxon>Viridiplantae</taxon>
        <taxon>Streptophyta</taxon>
        <taxon>Embryophyta</taxon>
        <taxon>Tracheophyta</taxon>
        <taxon>Spermatophyta</taxon>
        <taxon>Magnoliopsida</taxon>
        <taxon>Proteales</taxon>
        <taxon>Proteaceae</taxon>
        <taxon>Protea</taxon>
    </lineage>
</organism>
<sequence length="197" mass="21863">MWRERTNKDDKTARALFTEEHKELVAEAGTWMKDTSTSCMVVATLIVTVLFAAAFTVPGGNNDDNGKPVFLGTSLFAIFLIANMIGLFSSSTSVLMFLSFLTSRYAEEDFLYSLPKKLIIGLATLFISITALIVSFTLTLFIILQSKQSFIIIPIGLMAYLPIYSFTVLQFPLLIEMVHSTYGNAIFNLQEASNLLT</sequence>
<dbReference type="EMBL" id="JAMYWD010000007">
    <property type="protein sequence ID" value="KAJ4965074.1"/>
    <property type="molecule type" value="Genomic_DNA"/>
</dbReference>
<comment type="caution">
    <text evidence="3">The sequence shown here is derived from an EMBL/GenBank/DDBJ whole genome shotgun (WGS) entry which is preliminary data.</text>
</comment>
<dbReference type="GO" id="GO:0016020">
    <property type="term" value="C:membrane"/>
    <property type="evidence" value="ECO:0007669"/>
    <property type="project" value="TreeGrafter"/>
</dbReference>
<feature type="transmembrane region" description="Helical" evidence="1">
    <location>
        <begin position="118"/>
        <end position="144"/>
    </location>
</feature>
<accession>A0A9Q0K5Y5</accession>
<keyword evidence="4" id="KW-1185">Reference proteome</keyword>
<dbReference type="Pfam" id="PF13962">
    <property type="entry name" value="PGG"/>
    <property type="match status" value="1"/>
</dbReference>
<dbReference type="InterPro" id="IPR026961">
    <property type="entry name" value="PGG_dom"/>
</dbReference>
<dbReference type="OrthoDB" id="1652385at2759"/>
<evidence type="ECO:0000313" key="3">
    <source>
        <dbReference type="EMBL" id="KAJ4965074.1"/>
    </source>
</evidence>
<dbReference type="Proteomes" id="UP001141806">
    <property type="component" value="Unassembled WGS sequence"/>
</dbReference>
<name>A0A9Q0K5Y5_9MAGN</name>
<reference evidence="3" key="1">
    <citation type="journal article" date="2023" name="Plant J.">
        <title>The genome of the king protea, Protea cynaroides.</title>
        <authorList>
            <person name="Chang J."/>
            <person name="Duong T.A."/>
            <person name="Schoeman C."/>
            <person name="Ma X."/>
            <person name="Roodt D."/>
            <person name="Barker N."/>
            <person name="Li Z."/>
            <person name="Van de Peer Y."/>
            <person name="Mizrachi E."/>
        </authorList>
    </citation>
    <scope>NUCLEOTIDE SEQUENCE</scope>
    <source>
        <tissue evidence="3">Young leaves</tissue>
    </source>
</reference>
<feature type="transmembrane region" description="Helical" evidence="1">
    <location>
        <begin position="39"/>
        <end position="57"/>
    </location>
</feature>
<keyword evidence="1" id="KW-0812">Transmembrane</keyword>
<evidence type="ECO:0000259" key="2">
    <source>
        <dbReference type="Pfam" id="PF13962"/>
    </source>
</evidence>
<evidence type="ECO:0000256" key="1">
    <source>
        <dbReference type="SAM" id="Phobius"/>
    </source>
</evidence>
<proteinExistence type="predicted"/>
<evidence type="ECO:0000313" key="4">
    <source>
        <dbReference type="Proteomes" id="UP001141806"/>
    </source>
</evidence>
<dbReference type="PANTHER" id="PTHR24177:SF292">
    <property type="entry name" value="ANKYRIN REPEAT FAMILY PROTEIN-RELATED"/>
    <property type="match status" value="1"/>
</dbReference>
<feature type="domain" description="PGG" evidence="2">
    <location>
        <begin position="31"/>
        <end position="142"/>
    </location>
</feature>
<protein>
    <recommendedName>
        <fullName evidence="2">PGG domain-containing protein</fullName>
    </recommendedName>
</protein>